<dbReference type="GO" id="GO:0008360">
    <property type="term" value="P:regulation of cell shape"/>
    <property type="evidence" value="ECO:0007669"/>
    <property type="project" value="UniProtKB-KW"/>
</dbReference>
<dbReference type="InterPro" id="IPR007443">
    <property type="entry name" value="LpoA"/>
</dbReference>
<dbReference type="HAMAP" id="MF_01890">
    <property type="entry name" value="LpoA"/>
    <property type="match status" value="1"/>
</dbReference>
<reference evidence="11" key="1">
    <citation type="submission" date="2016-10" db="EMBL/GenBank/DDBJ databases">
        <authorList>
            <person name="Varghese N."/>
            <person name="Submissions S."/>
        </authorList>
    </citation>
    <scope>NUCLEOTIDE SEQUENCE [LARGE SCALE GENOMIC DNA]</scope>
    <source>
        <strain evidence="11">8N4</strain>
    </source>
</reference>
<dbReference type="PANTHER" id="PTHR38038">
    <property type="entry name" value="PENICILLIN-BINDING PROTEIN ACTIVATOR LPOA"/>
    <property type="match status" value="1"/>
</dbReference>
<protein>
    <recommendedName>
        <fullName evidence="8">Penicillin-binding protein activator LpoA</fullName>
        <shortName evidence="8">PBP activator LpoA</shortName>
    </recommendedName>
</protein>
<comment type="subunit">
    <text evidence="8">Interacts with PBP1a.</text>
</comment>
<proteinExistence type="inferred from homology"/>
<evidence type="ECO:0000256" key="5">
    <source>
        <dbReference type="ARBA" id="ARBA00023139"/>
    </source>
</evidence>
<dbReference type="SUPFAM" id="SSF53822">
    <property type="entry name" value="Periplasmic binding protein-like I"/>
    <property type="match status" value="1"/>
</dbReference>
<evidence type="ECO:0000256" key="4">
    <source>
        <dbReference type="ARBA" id="ARBA00023136"/>
    </source>
</evidence>
<evidence type="ECO:0000256" key="1">
    <source>
        <dbReference type="ARBA" id="ARBA00022729"/>
    </source>
</evidence>
<dbReference type="CDD" id="cd06339">
    <property type="entry name" value="PBP1_YraM_LppC_lipoprotein-like"/>
    <property type="match status" value="1"/>
</dbReference>
<evidence type="ECO:0000256" key="6">
    <source>
        <dbReference type="ARBA" id="ARBA00023237"/>
    </source>
</evidence>
<sequence>MLSSFVNRRNAGRFVPVVLAGFILAACGVNQENQTPSATLQPTANQGSAYYLQQMQQSHDDSRSHWQLLAIRALLDEGKLTQAGQQLQQLPSQLTAEQQVESHFLRTQYAISQKQFREAAQQLSALSVQGLNATQRQRYYHLMIDSAQGEAPVDVLRAYIALQPHSAGRAQQKNLDATWQTLVTIPQDQVGNITINANENILQGWLDLLGVYYQNRGDQDNLKHAVQDWQTRYPDNPASKTLPAGLAQVMNLSVASTNTIALLLPLSGPGAVFSKAIEQGFEDARNGHLAASAPATTDANTVIRAPQTTASATGDAAVSPSAVATPAAADTSTATPEASNQAATIPGTASANTAAQIKVYDTNGHPIDQLLQQAQQEGATIVVGPLLKDDVAKAVTTQTSLNILALNEPPDLQNYPNVCYFALSPENEARDAAEHMWAQGKRSPVLLLPSNSLGDRVAAAFTRQWQSLGGATVLRQSIGSESELRSKINSNAGIALGGTPVTAAPSSDNGAVTVAGMTFDAPSAQPVAASGDVDSVYIVANQASLDLIKPLITMKIGSQSRVAFYANSLSSQAGAGPDFRFEMEGLQFSDIPLLSGANPSLKQQVTGQFNQDYTLTRLYAMGVDAWTLANHFTPLRQQPGYQLQGNTGLLKATQNCVINRTLSWNQYTHGEIVPVN</sequence>
<dbReference type="STRING" id="988801.SAMN05216522_101361"/>
<keyword evidence="6 8" id="KW-0998">Cell outer membrane</keyword>
<feature type="compositionally biased region" description="Low complexity" evidence="9">
    <location>
        <begin position="315"/>
        <end position="339"/>
    </location>
</feature>
<evidence type="ECO:0000256" key="8">
    <source>
        <dbReference type="HAMAP-Rule" id="MF_01890"/>
    </source>
</evidence>
<dbReference type="Gene3D" id="1.25.40.650">
    <property type="match status" value="1"/>
</dbReference>
<dbReference type="Gene3D" id="3.40.50.2300">
    <property type="match status" value="2"/>
</dbReference>
<dbReference type="GO" id="GO:0009252">
    <property type="term" value="P:peptidoglycan biosynthetic process"/>
    <property type="evidence" value="ECO:0007669"/>
    <property type="project" value="UniProtKB-UniRule"/>
</dbReference>
<evidence type="ECO:0000256" key="2">
    <source>
        <dbReference type="ARBA" id="ARBA00022960"/>
    </source>
</evidence>
<dbReference type="InterPro" id="IPR011990">
    <property type="entry name" value="TPR-like_helical_dom_sf"/>
</dbReference>
<evidence type="ECO:0000256" key="9">
    <source>
        <dbReference type="SAM" id="MobiDB-lite"/>
    </source>
</evidence>
<organism evidence="10 11">
    <name type="scientific">Rosenbergiella nectarea</name>
    <dbReference type="NCBI Taxonomy" id="988801"/>
    <lineage>
        <taxon>Bacteria</taxon>
        <taxon>Pseudomonadati</taxon>
        <taxon>Pseudomonadota</taxon>
        <taxon>Gammaproteobacteria</taxon>
        <taxon>Enterobacterales</taxon>
        <taxon>Erwiniaceae</taxon>
        <taxon>Rosenbergiella</taxon>
    </lineage>
</organism>
<evidence type="ECO:0000256" key="3">
    <source>
        <dbReference type="ARBA" id="ARBA00022984"/>
    </source>
</evidence>
<evidence type="ECO:0000313" key="10">
    <source>
        <dbReference type="EMBL" id="SEQ15338.1"/>
    </source>
</evidence>
<gene>
    <name evidence="8" type="primary">lpoA</name>
    <name evidence="10" type="ORF">SAMN05216522_101361</name>
</gene>
<dbReference type="GO" id="GO:0030234">
    <property type="term" value="F:enzyme regulator activity"/>
    <property type="evidence" value="ECO:0007669"/>
    <property type="project" value="UniProtKB-UniRule"/>
</dbReference>
<keyword evidence="2 8" id="KW-0133">Cell shape</keyword>
<dbReference type="GO" id="GO:0031241">
    <property type="term" value="C:periplasmic side of cell outer membrane"/>
    <property type="evidence" value="ECO:0007669"/>
    <property type="project" value="UniProtKB-UniRule"/>
</dbReference>
<dbReference type="Gene3D" id="1.25.40.10">
    <property type="entry name" value="Tetratricopeptide repeat domain"/>
    <property type="match status" value="1"/>
</dbReference>
<comment type="function">
    <text evidence="8">Regulator of peptidoglycan synthesis that is essential for the function of penicillin-binding protein 1A (PBP1a).</text>
</comment>
<keyword evidence="11" id="KW-1185">Reference proteome</keyword>
<feature type="region of interest" description="Disordered" evidence="9">
    <location>
        <begin position="310"/>
        <end position="347"/>
    </location>
</feature>
<keyword evidence="1 8" id="KW-0732">Signal</keyword>
<keyword evidence="7" id="KW-0449">Lipoprotein</keyword>
<dbReference type="PANTHER" id="PTHR38038:SF1">
    <property type="entry name" value="PENICILLIN-BINDING PROTEIN ACTIVATOR LPOA"/>
    <property type="match status" value="1"/>
</dbReference>
<dbReference type="OrthoDB" id="6708821at2"/>
<name>A0A1H9DRN3_9GAMM</name>
<keyword evidence="3 8" id="KW-0573">Peptidoglycan synthesis</keyword>
<dbReference type="RefSeq" id="WP_092671835.1">
    <property type="nucleotide sequence ID" value="NZ_FOGC01000001.1"/>
</dbReference>
<keyword evidence="5" id="KW-0564">Palmitate</keyword>
<dbReference type="AlphaFoldDB" id="A0A1H9DRN3"/>
<evidence type="ECO:0000313" key="11">
    <source>
        <dbReference type="Proteomes" id="UP000242515"/>
    </source>
</evidence>
<keyword evidence="4 8" id="KW-0472">Membrane</keyword>
<comment type="similarity">
    <text evidence="8">Belongs to the LpoA family.</text>
</comment>
<dbReference type="Proteomes" id="UP000242515">
    <property type="component" value="Unassembled WGS sequence"/>
</dbReference>
<dbReference type="InterPro" id="IPR028082">
    <property type="entry name" value="Peripla_BP_I"/>
</dbReference>
<evidence type="ECO:0000256" key="7">
    <source>
        <dbReference type="ARBA" id="ARBA00023288"/>
    </source>
</evidence>
<dbReference type="EMBL" id="FOGC01000001">
    <property type="protein sequence ID" value="SEQ15338.1"/>
    <property type="molecule type" value="Genomic_DNA"/>
</dbReference>
<accession>A0A1H9DRN3</accession>
<dbReference type="Pfam" id="PF04348">
    <property type="entry name" value="LppC"/>
    <property type="match status" value="2"/>
</dbReference>